<gene>
    <name evidence="8" type="primary">LOC106012515</name>
</gene>
<evidence type="ECO:0000256" key="5">
    <source>
        <dbReference type="SAM" id="SignalP"/>
    </source>
</evidence>
<dbReference type="GeneID" id="106012515"/>
<dbReference type="SUPFAM" id="SSF53474">
    <property type="entry name" value="alpha/beta-Hydrolases"/>
    <property type="match status" value="1"/>
</dbReference>
<feature type="signal peptide" evidence="5">
    <location>
        <begin position="1"/>
        <end position="17"/>
    </location>
</feature>
<comment type="similarity">
    <text evidence="2 4">Belongs to the AB hydrolase superfamily. Lipase family.</text>
</comment>
<evidence type="ECO:0000256" key="2">
    <source>
        <dbReference type="ARBA" id="ARBA00010701"/>
    </source>
</evidence>
<dbReference type="PANTHER" id="PTHR11610">
    <property type="entry name" value="LIPASE"/>
    <property type="match status" value="1"/>
</dbReference>
<proteinExistence type="inferred from homology"/>
<evidence type="ECO:0000256" key="1">
    <source>
        <dbReference type="ARBA" id="ARBA00004613"/>
    </source>
</evidence>
<keyword evidence="5" id="KW-0732">Signal</keyword>
<feature type="chain" id="PRO_5045704048" evidence="5">
    <location>
        <begin position="18"/>
        <end position="358"/>
    </location>
</feature>
<name>A0ABM1A5B6_APLCA</name>
<keyword evidence="7" id="KW-1185">Reference proteome</keyword>
<comment type="subcellular location">
    <subcellularLocation>
        <location evidence="1">Secreted</location>
    </subcellularLocation>
</comment>
<dbReference type="Gene3D" id="3.40.50.1820">
    <property type="entry name" value="alpha/beta hydrolase"/>
    <property type="match status" value="1"/>
</dbReference>
<dbReference type="CDD" id="cd00707">
    <property type="entry name" value="Pancreat_lipase_like"/>
    <property type="match status" value="1"/>
</dbReference>
<evidence type="ECO:0000256" key="4">
    <source>
        <dbReference type="RuleBase" id="RU004262"/>
    </source>
</evidence>
<dbReference type="InterPro" id="IPR013818">
    <property type="entry name" value="Lipase"/>
</dbReference>
<evidence type="ECO:0000313" key="7">
    <source>
        <dbReference type="Proteomes" id="UP000694888"/>
    </source>
</evidence>
<dbReference type="PRINTS" id="PR00821">
    <property type="entry name" value="TAGLIPASE"/>
</dbReference>
<dbReference type="Proteomes" id="UP000694888">
    <property type="component" value="Unplaced"/>
</dbReference>
<dbReference type="InterPro" id="IPR029058">
    <property type="entry name" value="AB_hydrolase_fold"/>
</dbReference>
<keyword evidence="3" id="KW-0964">Secreted</keyword>
<organism evidence="7 8">
    <name type="scientific">Aplysia californica</name>
    <name type="common">California sea hare</name>
    <dbReference type="NCBI Taxonomy" id="6500"/>
    <lineage>
        <taxon>Eukaryota</taxon>
        <taxon>Metazoa</taxon>
        <taxon>Spiralia</taxon>
        <taxon>Lophotrochozoa</taxon>
        <taxon>Mollusca</taxon>
        <taxon>Gastropoda</taxon>
        <taxon>Heterobranchia</taxon>
        <taxon>Euthyneura</taxon>
        <taxon>Tectipleura</taxon>
        <taxon>Aplysiida</taxon>
        <taxon>Aplysioidea</taxon>
        <taxon>Aplysiidae</taxon>
        <taxon>Aplysia</taxon>
    </lineage>
</organism>
<evidence type="ECO:0000256" key="3">
    <source>
        <dbReference type="ARBA" id="ARBA00022525"/>
    </source>
</evidence>
<reference evidence="8" key="1">
    <citation type="submission" date="2025-08" db="UniProtKB">
        <authorList>
            <consortium name="RefSeq"/>
        </authorList>
    </citation>
    <scope>IDENTIFICATION</scope>
</reference>
<evidence type="ECO:0000259" key="6">
    <source>
        <dbReference type="Pfam" id="PF00151"/>
    </source>
</evidence>
<dbReference type="Pfam" id="PF00151">
    <property type="entry name" value="Lipase"/>
    <property type="match status" value="1"/>
</dbReference>
<dbReference type="InterPro" id="IPR033906">
    <property type="entry name" value="Lipase_N"/>
</dbReference>
<feature type="domain" description="Lipase" evidence="6">
    <location>
        <begin position="28"/>
        <end position="356"/>
    </location>
</feature>
<dbReference type="InterPro" id="IPR000734">
    <property type="entry name" value="TAG_lipase"/>
</dbReference>
<sequence>MGLLFALLLLCPALALSADSTPAPYRKECYGNLGCFDNKAPYDNAQGKIPNSPSAVGTVFRLFTRRDKINGHDLKYDDASSLTSAHFSGSKPTKFVIHGFGGSISNQWMVDIKNALLDKGDYNVVLVGWAKGAVMPLYAQAVANTRLVAAEIKALVNEMVAKGLNLNNLHLIGHSLGAQISGNAGRLLGGHAGRITGMDPARPSYEFKSTTVRLDSSDAKFVDVIHTNGLVAQNGGLQGYGVFQQTGTVDFYVNGGEKQPGCKDISAIADIWDKIFGKRDIGQDVSCSHGRSHDYFLESIKSHCAFTGYKCASYADYEKGLCKSCSNNGCNVMGFNADPHKARGKLYLDTKSASPFCS</sequence>
<evidence type="ECO:0000313" key="8">
    <source>
        <dbReference type="RefSeq" id="XP_012941117.1"/>
    </source>
</evidence>
<dbReference type="RefSeq" id="XP_012941117.1">
    <property type="nucleotide sequence ID" value="XM_013085663.2"/>
</dbReference>
<accession>A0ABM1A5B6</accession>
<protein>
    <submittedName>
        <fullName evidence="8">Pancreatic triacylglycerol lipase</fullName>
    </submittedName>
</protein>